<feature type="transmembrane region" description="Helical" evidence="2">
    <location>
        <begin position="799"/>
        <end position="816"/>
    </location>
</feature>
<dbReference type="Proteomes" id="UP000290204">
    <property type="component" value="Unassembled WGS sequence"/>
</dbReference>
<dbReference type="PANTHER" id="PTHR43547">
    <property type="entry name" value="TWO-COMPONENT HISTIDINE KINASE"/>
    <property type="match status" value="1"/>
</dbReference>
<sequence>MIEPNSTLLLKYFLPSLLLFITTEAFAQKPLQFSFTHYTTETGLLSNQVNTVVQDEQGYLWIGTIDGLQRYDGVRYKVFKHIEGDSSSIPVSHVQQLVIDSKKRIWLLAGDGSVGIWDHKKLKFKQAAVRYKHPNIQYVSKSLRVDEFGHVFYHMPSIITLTFHERRNEFSEKHNFFKTKPGTIIAEFVQQPGTKRYWISIHGGGFAVYNDVTKTISYAGRNVEKIKAIDFYEGPIRPYNIFFDKQDRVWFQSWGPGYPELFAYNLKQDQPVFEKLNFHTKERGYYETRPFFLQSNGSVWISGLKVLARFNETTKQFEFVSMGGDNRHGIDANSITGMYEDREHNSWIATGNNGIYRFNPEEEYFSNIKHTNHASGKDGDGSVMSVMPLKDGSVLMGTWSEGLYRYDKSWNQLPLNLQGIDNNNYYSAWSMYASKDSNTIWLGLQPSVGKIDQKNNRFTVYYPSSLPQKTVRSISEDKYGNLWIGLNGSGLYKWNAQKGKNDFNAGIEKIAFIPDRNINKIISDNKGNVWVATATDGVFVIDPATNRQLLLFNNSAAGAYKLPEEAVSGVLQYNDTAMLISLGKRIVLYNTAKKTSRVIINPANTSGYIASMEKDAAGFLWVTTTNGLYRVDLTTKVVIRFDRLDGMDNENFVLASSFRFNDGRLFFGSPGNAIVFQPSAIRLSEPVLPAVIINEFKVLNRPLLVDSLLQQPQIVLQHQQNSIEIAFATMNFVNPYLIRYKMEALDKEWRLAERDFTAVYSYLPPGTYHFLVKAEDPGMKSGPVTMLTIVIKPPFWKSWWFYGLLVLLAAGLLYWIDKERMKRKEVLLQMRTSIANNLHEEVNTALNNINMLSEMARIKADKDAEKSKEFIEQIHSKSHNMIIAMDDMLWSIDPENDSMEKTVLRLNEYIAAQNNRNISQYELQVDERILKLKLNMQLRHETFLLFKETIIALIKASVQQCRIYIGLEKGNLVYTAEFSNEGGNMQQLTNVLHSNEMTRRQNSLKAVVDTNFHKSHSILTLKIPVDRPEQ</sequence>
<keyword evidence="2" id="KW-0472">Membrane</keyword>
<evidence type="ECO:0000259" key="3">
    <source>
        <dbReference type="Pfam" id="PF07495"/>
    </source>
</evidence>
<dbReference type="InterPro" id="IPR011123">
    <property type="entry name" value="Y_Y_Y"/>
</dbReference>
<dbReference type="AlphaFoldDB" id="A0A4Q1CJQ7"/>
<proteinExistence type="predicted"/>
<dbReference type="PANTHER" id="PTHR43547:SF2">
    <property type="entry name" value="HYBRID SIGNAL TRANSDUCTION HISTIDINE KINASE C"/>
    <property type="match status" value="1"/>
</dbReference>
<feature type="domain" description="Two component regulator three Y" evidence="3">
    <location>
        <begin position="736"/>
        <end position="791"/>
    </location>
</feature>
<protein>
    <recommendedName>
        <fullName evidence="3">Two component regulator three Y domain-containing protein</fullName>
    </recommendedName>
</protein>
<dbReference type="OrthoDB" id="9778366at2"/>
<dbReference type="InterPro" id="IPR013783">
    <property type="entry name" value="Ig-like_fold"/>
</dbReference>
<evidence type="ECO:0000313" key="4">
    <source>
        <dbReference type="EMBL" id="RXK60594.1"/>
    </source>
</evidence>
<dbReference type="InterPro" id="IPR011110">
    <property type="entry name" value="Reg_prop"/>
</dbReference>
<keyword evidence="1" id="KW-0597">Phosphoprotein</keyword>
<evidence type="ECO:0000256" key="1">
    <source>
        <dbReference type="ARBA" id="ARBA00022553"/>
    </source>
</evidence>
<evidence type="ECO:0000256" key="2">
    <source>
        <dbReference type="SAM" id="Phobius"/>
    </source>
</evidence>
<keyword evidence="2" id="KW-1133">Transmembrane helix</keyword>
<accession>A0A4Q1CJQ7</accession>
<dbReference type="RefSeq" id="WP_129130555.1">
    <property type="nucleotide sequence ID" value="NZ_SDHW01000002.1"/>
</dbReference>
<dbReference type="SUPFAM" id="SSF63829">
    <property type="entry name" value="Calcium-dependent phosphotriesterase"/>
    <property type="match status" value="3"/>
</dbReference>
<dbReference type="Pfam" id="PF07494">
    <property type="entry name" value="Reg_prop"/>
    <property type="match status" value="2"/>
</dbReference>
<organism evidence="4 5">
    <name type="scientific">Lacibacter luteus</name>
    <dbReference type="NCBI Taxonomy" id="2508719"/>
    <lineage>
        <taxon>Bacteria</taxon>
        <taxon>Pseudomonadati</taxon>
        <taxon>Bacteroidota</taxon>
        <taxon>Chitinophagia</taxon>
        <taxon>Chitinophagales</taxon>
        <taxon>Chitinophagaceae</taxon>
        <taxon>Lacibacter</taxon>
    </lineage>
</organism>
<dbReference type="GO" id="GO:0000155">
    <property type="term" value="F:phosphorelay sensor kinase activity"/>
    <property type="evidence" value="ECO:0007669"/>
    <property type="project" value="TreeGrafter"/>
</dbReference>
<dbReference type="Pfam" id="PF07495">
    <property type="entry name" value="Y_Y_Y"/>
    <property type="match status" value="1"/>
</dbReference>
<dbReference type="Gene3D" id="2.130.10.10">
    <property type="entry name" value="YVTN repeat-like/Quinoprotein amine dehydrogenase"/>
    <property type="match status" value="2"/>
</dbReference>
<dbReference type="InterPro" id="IPR015943">
    <property type="entry name" value="WD40/YVTN_repeat-like_dom_sf"/>
</dbReference>
<keyword evidence="2" id="KW-0812">Transmembrane</keyword>
<comment type="caution">
    <text evidence="4">The sequence shown here is derived from an EMBL/GenBank/DDBJ whole genome shotgun (WGS) entry which is preliminary data.</text>
</comment>
<dbReference type="Gene3D" id="2.60.40.10">
    <property type="entry name" value="Immunoglobulins"/>
    <property type="match status" value="1"/>
</dbReference>
<dbReference type="EMBL" id="SDHW01000002">
    <property type="protein sequence ID" value="RXK60594.1"/>
    <property type="molecule type" value="Genomic_DNA"/>
</dbReference>
<dbReference type="Gene3D" id="1.20.5.1930">
    <property type="match status" value="1"/>
</dbReference>
<gene>
    <name evidence="4" type="ORF">ESA94_09010</name>
</gene>
<evidence type="ECO:0000313" key="5">
    <source>
        <dbReference type="Proteomes" id="UP000290204"/>
    </source>
</evidence>
<reference evidence="4 5" key="1">
    <citation type="submission" date="2019-01" db="EMBL/GenBank/DDBJ databases">
        <title>Lacibacter sp. strain TTM-7.</title>
        <authorList>
            <person name="Chen W.-M."/>
        </authorList>
    </citation>
    <scope>NUCLEOTIDE SEQUENCE [LARGE SCALE GENOMIC DNA]</scope>
    <source>
        <strain evidence="4 5">TTM-7</strain>
    </source>
</reference>
<name>A0A4Q1CJQ7_9BACT</name>
<keyword evidence="5" id="KW-1185">Reference proteome</keyword>